<organism evidence="9 10">
    <name type="scientific">Alternaria dauci</name>
    <dbReference type="NCBI Taxonomy" id="48095"/>
    <lineage>
        <taxon>Eukaryota</taxon>
        <taxon>Fungi</taxon>
        <taxon>Dikarya</taxon>
        <taxon>Ascomycota</taxon>
        <taxon>Pezizomycotina</taxon>
        <taxon>Dothideomycetes</taxon>
        <taxon>Pleosporomycetidae</taxon>
        <taxon>Pleosporales</taxon>
        <taxon>Pleosporineae</taxon>
        <taxon>Pleosporaceae</taxon>
        <taxon>Alternaria</taxon>
        <taxon>Alternaria sect. Porri</taxon>
    </lineage>
</organism>
<evidence type="ECO:0000256" key="6">
    <source>
        <dbReference type="ARBA" id="ARBA00022833"/>
    </source>
</evidence>
<keyword evidence="3" id="KW-0677">Repeat</keyword>
<dbReference type="SUPFAM" id="SSF54928">
    <property type="entry name" value="RNA-binding domain, RBD"/>
    <property type="match status" value="1"/>
</dbReference>
<proteinExistence type="predicted"/>
<sequence>MSKSCVICGTEESEGELLLEAPCGGHWVCADDVGTFFENATNNESLFPPQCCGAMFMLEDYEDYVPFETAWAYQMKQRGEYSILAKFRVYCANLTCGKFLHPESHVQEPETNMTYAVCEAEECGKLTCVKCKALLEEGTQNHECKQTEDDKNFKQTANEKGYQECYVCGATVELAEACNHITCGCGNSFCYICGENWPGLHGCPHYGPAVYDEEGYNQDGFHRESGLNREGLTRRQQMMRHREEEDEEEDGDEGEEEDDEDNDPVWEVLQHLTPDERAVVNQLPHGALEDALDRFRIDLLETRGITFDQFAHPHPPQEEFGDDGDTPEDDDDEGPENDQDDDWELAGGPPGPMPAGILAEQVVEELLATANGPAQSGTIDETEIEDDEAPVAHYSDDEDDADSWEDNQGDYANISEEDIQESIRTDDQSGVFDFDTATPPSDRNGEETDQHAEPVPAVEPSSQGQQVPDNYEFPFTVGANTDTRSQSTSFPTDGPHTIVVRGFVSGTTIQDIEAIMSPHSDHGIVGRTVRSSDPLIVELQFATEGDAERVVTAFHGQKVDGKVLDVRMEDEDL</sequence>
<evidence type="ECO:0000256" key="1">
    <source>
        <dbReference type="ARBA" id="ARBA00022679"/>
    </source>
</evidence>
<feature type="domain" description="RING-type" evidence="8">
    <location>
        <begin position="1"/>
        <end position="213"/>
    </location>
</feature>
<dbReference type="SMART" id="SM00360">
    <property type="entry name" value="RRM"/>
    <property type="match status" value="1"/>
</dbReference>
<gene>
    <name evidence="9" type="ORF">ACET3X_009264</name>
</gene>
<evidence type="ECO:0000313" key="9">
    <source>
        <dbReference type="EMBL" id="KAL1792757.1"/>
    </source>
</evidence>
<dbReference type="Gene3D" id="1.20.120.1750">
    <property type="match status" value="1"/>
</dbReference>
<name>A0ABR3U895_9PLEO</name>
<evidence type="ECO:0000256" key="2">
    <source>
        <dbReference type="ARBA" id="ARBA00022723"/>
    </source>
</evidence>
<keyword evidence="2" id="KW-0479">Metal-binding</keyword>
<dbReference type="SUPFAM" id="SSF57850">
    <property type="entry name" value="RING/U-box"/>
    <property type="match status" value="1"/>
</dbReference>
<dbReference type="InterPro" id="IPR031127">
    <property type="entry name" value="E3_UB_ligase_RBR"/>
</dbReference>
<feature type="compositionally biased region" description="Acidic residues" evidence="7">
    <location>
        <begin position="244"/>
        <end position="263"/>
    </location>
</feature>
<comment type="caution">
    <text evidence="9">The sequence shown here is derived from an EMBL/GenBank/DDBJ whole genome shotgun (WGS) entry which is preliminary data.</text>
</comment>
<evidence type="ECO:0000313" key="10">
    <source>
        <dbReference type="Proteomes" id="UP001578633"/>
    </source>
</evidence>
<keyword evidence="1" id="KW-0808">Transferase</keyword>
<feature type="compositionally biased region" description="Basic and acidic residues" evidence="7">
    <location>
        <begin position="443"/>
        <end position="452"/>
    </location>
</feature>
<evidence type="ECO:0000256" key="5">
    <source>
        <dbReference type="ARBA" id="ARBA00022786"/>
    </source>
</evidence>
<keyword evidence="4" id="KW-0863">Zinc-finger</keyword>
<evidence type="ECO:0000256" key="3">
    <source>
        <dbReference type="ARBA" id="ARBA00022737"/>
    </source>
</evidence>
<dbReference type="EMBL" id="JBHGVX010000009">
    <property type="protein sequence ID" value="KAL1792757.1"/>
    <property type="molecule type" value="Genomic_DNA"/>
</dbReference>
<keyword evidence="5" id="KW-0833">Ubl conjugation pathway</keyword>
<dbReference type="InterPro" id="IPR000504">
    <property type="entry name" value="RRM_dom"/>
</dbReference>
<feature type="region of interest" description="Disordered" evidence="7">
    <location>
        <begin position="307"/>
        <end position="494"/>
    </location>
</feature>
<dbReference type="PANTHER" id="PTHR11685">
    <property type="entry name" value="RBR FAMILY RING FINGER AND IBR DOMAIN-CONTAINING"/>
    <property type="match status" value="1"/>
</dbReference>
<feature type="compositionally biased region" description="Acidic residues" evidence="7">
    <location>
        <begin position="396"/>
        <end position="408"/>
    </location>
</feature>
<feature type="compositionally biased region" description="Basic and acidic residues" evidence="7">
    <location>
        <begin position="221"/>
        <end position="233"/>
    </location>
</feature>
<accession>A0ABR3U895</accession>
<protein>
    <recommendedName>
        <fullName evidence="8">RING-type domain-containing protein</fullName>
    </recommendedName>
</protein>
<reference evidence="9 10" key="1">
    <citation type="submission" date="2024-09" db="EMBL/GenBank/DDBJ databases">
        <title>T2T genomes of carrot and Alternaria dauci and their utility for understanding host-pathogen interaction during carrot leaf blight disease.</title>
        <authorList>
            <person name="Liu W."/>
            <person name="Xu S."/>
            <person name="Ou C."/>
            <person name="Liu X."/>
            <person name="Zhuang F."/>
            <person name="Deng X.W."/>
        </authorList>
    </citation>
    <scope>NUCLEOTIDE SEQUENCE [LARGE SCALE GENOMIC DNA]</scope>
    <source>
        <strain evidence="9 10">A2016</strain>
    </source>
</reference>
<evidence type="ECO:0000259" key="8">
    <source>
        <dbReference type="PROSITE" id="PS51873"/>
    </source>
</evidence>
<evidence type="ECO:0000256" key="7">
    <source>
        <dbReference type="SAM" id="MobiDB-lite"/>
    </source>
</evidence>
<dbReference type="InterPro" id="IPR044066">
    <property type="entry name" value="TRIAD_supradom"/>
</dbReference>
<dbReference type="GeneID" id="96089586"/>
<evidence type="ECO:0000256" key="4">
    <source>
        <dbReference type="ARBA" id="ARBA00022771"/>
    </source>
</evidence>
<feature type="compositionally biased region" description="Acidic residues" evidence="7">
    <location>
        <begin position="319"/>
        <end position="344"/>
    </location>
</feature>
<dbReference type="CDD" id="cd22584">
    <property type="entry name" value="Rcat_RBR_unk"/>
    <property type="match status" value="1"/>
</dbReference>
<dbReference type="PROSITE" id="PS51873">
    <property type="entry name" value="TRIAD"/>
    <property type="match status" value="1"/>
</dbReference>
<keyword evidence="6" id="KW-0862">Zinc</keyword>
<feature type="compositionally biased region" description="Acidic residues" evidence="7">
    <location>
        <begin position="380"/>
        <end position="389"/>
    </location>
</feature>
<feature type="region of interest" description="Disordered" evidence="7">
    <location>
        <begin position="221"/>
        <end position="263"/>
    </location>
</feature>
<keyword evidence="10" id="KW-1185">Reference proteome</keyword>
<dbReference type="RefSeq" id="XP_069303341.1">
    <property type="nucleotide sequence ID" value="XM_069455439.1"/>
</dbReference>
<feature type="compositionally biased region" description="Polar residues" evidence="7">
    <location>
        <begin position="478"/>
        <end position="491"/>
    </location>
</feature>
<dbReference type="CDD" id="cd00590">
    <property type="entry name" value="RRM_SF"/>
    <property type="match status" value="1"/>
</dbReference>
<dbReference type="InterPro" id="IPR035979">
    <property type="entry name" value="RBD_domain_sf"/>
</dbReference>
<dbReference type="Proteomes" id="UP001578633">
    <property type="component" value="Chromosome 9"/>
</dbReference>